<evidence type="ECO:0000259" key="5">
    <source>
        <dbReference type="Pfam" id="PF22624"/>
    </source>
</evidence>
<dbReference type="InterPro" id="IPR036770">
    <property type="entry name" value="Ankyrin_rpt-contain_sf"/>
</dbReference>
<evidence type="ECO:0000259" key="4">
    <source>
        <dbReference type="Pfam" id="PF01648"/>
    </source>
</evidence>
<evidence type="ECO:0000313" key="7">
    <source>
        <dbReference type="Proteomes" id="UP000553632"/>
    </source>
</evidence>
<dbReference type="Pfam" id="PF22624">
    <property type="entry name" value="AASDHPPT_N"/>
    <property type="match status" value="1"/>
</dbReference>
<dbReference type="SUPFAM" id="SSF56214">
    <property type="entry name" value="4'-phosphopantetheinyl transferase"/>
    <property type="match status" value="2"/>
</dbReference>
<dbReference type="PANTHER" id="PTHR24198:SF194">
    <property type="entry name" value="INVERSIN-A"/>
    <property type="match status" value="1"/>
</dbReference>
<dbReference type="PANTHER" id="PTHR24198">
    <property type="entry name" value="ANKYRIN REPEAT AND PROTEIN KINASE DOMAIN-CONTAINING PROTEIN"/>
    <property type="match status" value="1"/>
</dbReference>
<gene>
    <name evidence="6" type="ORF">FOZ63_025068</name>
</gene>
<evidence type="ECO:0000256" key="2">
    <source>
        <dbReference type="ARBA" id="ARBA00022737"/>
    </source>
</evidence>
<dbReference type="Gene3D" id="1.25.40.20">
    <property type="entry name" value="Ankyrin repeat-containing domain"/>
    <property type="match status" value="2"/>
</dbReference>
<dbReference type="GO" id="GO:0000287">
    <property type="term" value="F:magnesium ion binding"/>
    <property type="evidence" value="ECO:0007669"/>
    <property type="project" value="InterPro"/>
</dbReference>
<dbReference type="GO" id="GO:0008897">
    <property type="term" value="F:holo-[acyl-carrier-protein] synthase activity"/>
    <property type="evidence" value="ECO:0007669"/>
    <property type="project" value="InterPro"/>
</dbReference>
<keyword evidence="1" id="KW-0808">Transferase</keyword>
<dbReference type="InterPro" id="IPR055066">
    <property type="entry name" value="AASDHPPT_N"/>
</dbReference>
<dbReference type="InterPro" id="IPR002110">
    <property type="entry name" value="Ankyrin_rpt"/>
</dbReference>
<feature type="domain" description="4'-phosphopantetheinyl transferase" evidence="4">
    <location>
        <begin position="134"/>
        <end position="240"/>
    </location>
</feature>
<evidence type="ECO:0008006" key="8">
    <source>
        <dbReference type="Google" id="ProtNLM"/>
    </source>
</evidence>
<dbReference type="Gene3D" id="3.90.470.20">
    <property type="entry name" value="4'-phosphopantetheinyl transferase domain"/>
    <property type="match status" value="2"/>
</dbReference>
<dbReference type="AlphaFoldDB" id="A0A7J6RXK9"/>
<sequence>MMASLRLDVHYVDVHDWTQNVSDPSITDLRRAKLPDTEVENRKVDQYLQEEDKRMCLASRLLPRYLVNKATAVPFREVSVMNRERRQQGMFKPVYGPPYTKPLDPSKSAWEAYPSFSISHDSGMVAMAVHPLYGVGVDIQCLALPRIYNSARQFIDEMRGDVLSENEYGFIDSHTADEDRLRGGDGGSRYRPDLSRRSRSSMAIAIFYRIWTAKESYQKCVGLGFALPMTELEVDQSEDISRLEGGKWASQRSGFRLKSFTLGRSDGTEFVGCVCVVNYMGHIPSQPVAYRQIPDSRAAALRQDSEARIPSTVYGTIRYGSVEEVEELLRLNSKAMAAYEDASGLTPVILAAKYGRADVVEKLLEYAMPVGSRLGVTTPLLEALGRGKCDCVDLFLERRPGLVEVAGLFGATPLMSAAAGGCVHCVEAVLRRPGHQHGSEELETGRTQVSAMEIAVATRRQDVVKLMLDNGIEPDRWSVEESVRLQDNGVLALLLDALSESPNDILDAALVAACHDASNARLVTCLLRERGARATPAALQAAADSTIAAILLDNSCSLDLSVSQWVAVLGAHVAEPAVLETLWSWVRIPARARTQALEVAVAQDAPSAIVRAVENARKSILTRDDIESTLLVQSAQCGATRCLYYLLRDYATISISLPKIRLKVIPDTYVDALEKAALNAHHTAIDMLLNNGCMVTETALVAATLGGSETCLQRLLFSADIKELKDRSEWWHQALLFAAYAGRVRCARVLLSLWPDKAAERIPLTDGGLRAAPLSVAAWRGHVGVVELLGEYCNWKQKANALEVAAYMGYPRVCEKILETLPQPLPGWAIPRKAKHQGFALWLQDCTRLEMIS</sequence>
<accession>A0A7J6RXK9</accession>
<dbReference type="SUPFAM" id="SSF48403">
    <property type="entry name" value="Ankyrin repeat"/>
    <property type="match status" value="2"/>
</dbReference>
<keyword evidence="7" id="KW-1185">Reference proteome</keyword>
<dbReference type="Pfam" id="PF01648">
    <property type="entry name" value="ACPS"/>
    <property type="match status" value="1"/>
</dbReference>
<reference evidence="6 7" key="1">
    <citation type="submission" date="2020-04" db="EMBL/GenBank/DDBJ databases">
        <title>Perkinsus olseni comparative genomics.</title>
        <authorList>
            <person name="Bogema D.R."/>
        </authorList>
    </citation>
    <scope>NUCLEOTIDE SEQUENCE [LARGE SCALE GENOMIC DNA]</scope>
    <source>
        <strain evidence="6 7">ATCC PRA-207</strain>
    </source>
</reference>
<dbReference type="Proteomes" id="UP000553632">
    <property type="component" value="Unassembled WGS sequence"/>
</dbReference>
<dbReference type="InterPro" id="IPR008278">
    <property type="entry name" value="4-PPantetheinyl_Trfase_dom"/>
</dbReference>
<comment type="caution">
    <text evidence="6">The sequence shown here is derived from an EMBL/GenBank/DDBJ whole genome shotgun (WGS) entry which is preliminary data.</text>
</comment>
<feature type="domain" description="4'-phosphopantetheinyl transferase N-terminal" evidence="5">
    <location>
        <begin position="39"/>
        <end position="130"/>
    </location>
</feature>
<organism evidence="6 7">
    <name type="scientific">Perkinsus olseni</name>
    <name type="common">Perkinsus atlanticus</name>
    <dbReference type="NCBI Taxonomy" id="32597"/>
    <lineage>
        <taxon>Eukaryota</taxon>
        <taxon>Sar</taxon>
        <taxon>Alveolata</taxon>
        <taxon>Perkinsozoa</taxon>
        <taxon>Perkinsea</taxon>
        <taxon>Perkinsida</taxon>
        <taxon>Perkinsidae</taxon>
        <taxon>Perkinsus</taxon>
    </lineage>
</organism>
<evidence type="ECO:0000256" key="1">
    <source>
        <dbReference type="ARBA" id="ARBA00022679"/>
    </source>
</evidence>
<dbReference type="EMBL" id="JABANO010022446">
    <property type="protein sequence ID" value="KAF4725151.1"/>
    <property type="molecule type" value="Genomic_DNA"/>
</dbReference>
<name>A0A7J6RXK9_PEROL</name>
<proteinExistence type="predicted"/>
<keyword evidence="3" id="KW-0040">ANK repeat</keyword>
<protein>
    <recommendedName>
        <fullName evidence="8">4'-phosphopantetheinyl transferase domain-containing protein</fullName>
    </recommendedName>
</protein>
<dbReference type="InterPro" id="IPR037143">
    <property type="entry name" value="4-PPantetheinyl_Trfase_dom_sf"/>
</dbReference>
<dbReference type="Pfam" id="PF12796">
    <property type="entry name" value="Ank_2"/>
    <property type="match status" value="1"/>
</dbReference>
<dbReference type="SMART" id="SM00248">
    <property type="entry name" value="ANK"/>
    <property type="match status" value="8"/>
</dbReference>
<keyword evidence="2" id="KW-0677">Repeat</keyword>
<evidence type="ECO:0000313" key="6">
    <source>
        <dbReference type="EMBL" id="KAF4725151.1"/>
    </source>
</evidence>
<evidence type="ECO:0000256" key="3">
    <source>
        <dbReference type="ARBA" id="ARBA00023043"/>
    </source>
</evidence>